<comment type="similarity">
    <text evidence="1">Belongs to the thioesterase family.</text>
</comment>
<evidence type="ECO:0000313" key="5">
    <source>
        <dbReference type="Proteomes" id="UP001596067"/>
    </source>
</evidence>
<name>A0ABW1ESC9_9ACTN</name>
<gene>
    <name evidence="4" type="ORF">ACFP0N_08055</name>
</gene>
<dbReference type="EMBL" id="JBHSOD010000007">
    <property type="protein sequence ID" value="MFC5884925.1"/>
    <property type="molecule type" value="Genomic_DNA"/>
</dbReference>
<keyword evidence="2" id="KW-0378">Hydrolase</keyword>
<protein>
    <submittedName>
        <fullName evidence="4">Thioesterase II family protein</fullName>
    </submittedName>
</protein>
<dbReference type="InterPro" id="IPR001031">
    <property type="entry name" value="Thioesterase"/>
</dbReference>
<reference evidence="5" key="1">
    <citation type="journal article" date="2019" name="Int. J. Syst. Evol. Microbiol.">
        <title>The Global Catalogue of Microorganisms (GCM) 10K type strain sequencing project: providing services to taxonomists for standard genome sequencing and annotation.</title>
        <authorList>
            <consortium name="The Broad Institute Genomics Platform"/>
            <consortium name="The Broad Institute Genome Sequencing Center for Infectious Disease"/>
            <person name="Wu L."/>
            <person name="Ma J."/>
        </authorList>
    </citation>
    <scope>NUCLEOTIDE SEQUENCE [LARGE SCALE GENOMIC DNA]</scope>
    <source>
        <strain evidence="5">CGMCC 4.1469</strain>
    </source>
</reference>
<evidence type="ECO:0000256" key="1">
    <source>
        <dbReference type="ARBA" id="ARBA00007169"/>
    </source>
</evidence>
<evidence type="ECO:0000313" key="4">
    <source>
        <dbReference type="EMBL" id="MFC5884925.1"/>
    </source>
</evidence>
<dbReference type="Gene3D" id="3.40.50.1820">
    <property type="entry name" value="alpha/beta hydrolase"/>
    <property type="match status" value="1"/>
</dbReference>
<accession>A0ABW1ESC9</accession>
<dbReference type="InterPro" id="IPR012223">
    <property type="entry name" value="TEII"/>
</dbReference>
<dbReference type="InterPro" id="IPR029058">
    <property type="entry name" value="AB_hydrolase_fold"/>
</dbReference>
<dbReference type="SUPFAM" id="SSF53474">
    <property type="entry name" value="alpha/beta-Hydrolases"/>
    <property type="match status" value="1"/>
</dbReference>
<keyword evidence="5" id="KW-1185">Reference proteome</keyword>
<dbReference type="Pfam" id="PF00975">
    <property type="entry name" value="Thioesterase"/>
    <property type="match status" value="1"/>
</dbReference>
<feature type="domain" description="Thioesterase TesA-like" evidence="3">
    <location>
        <begin position="26"/>
        <end position="248"/>
    </location>
</feature>
<dbReference type="InterPro" id="IPR020802">
    <property type="entry name" value="TesA-like"/>
</dbReference>
<sequence>MIESAVDSRWFRRYPPPDGDVARRLVCLPHAGGAASAFHGWADHFASGVEVLATRYPGRQERIAEECITGMPELADAVTEALLPLLDVPVYLFGHSMGASLGYEVALRLERDHGVRLAGLFVSARKAPHRVNPEPTYLGGDEALIQEVLGLGGTEAQLIRDPDLFELVMPALRADFRIVGTYRAQPGHPVHCPVVGYVGDRDGGIDPVDMAAWADVAAASFDLTVFPGDHFYLLGERDALLRDLAARLV</sequence>
<dbReference type="PANTHER" id="PTHR11487:SF0">
    <property type="entry name" value="S-ACYL FATTY ACID SYNTHASE THIOESTERASE, MEDIUM CHAIN"/>
    <property type="match status" value="1"/>
</dbReference>
<evidence type="ECO:0000256" key="2">
    <source>
        <dbReference type="ARBA" id="ARBA00022801"/>
    </source>
</evidence>
<dbReference type="Proteomes" id="UP001596067">
    <property type="component" value="Unassembled WGS sequence"/>
</dbReference>
<comment type="caution">
    <text evidence="4">The sequence shown here is derived from an EMBL/GenBank/DDBJ whole genome shotgun (WGS) entry which is preliminary data.</text>
</comment>
<proteinExistence type="inferred from homology"/>
<dbReference type="RefSeq" id="WP_313762793.1">
    <property type="nucleotide sequence ID" value="NZ_BAAAVH010000039.1"/>
</dbReference>
<evidence type="ECO:0000259" key="3">
    <source>
        <dbReference type="SMART" id="SM00824"/>
    </source>
</evidence>
<dbReference type="SMART" id="SM00824">
    <property type="entry name" value="PKS_TE"/>
    <property type="match status" value="1"/>
</dbReference>
<dbReference type="PANTHER" id="PTHR11487">
    <property type="entry name" value="THIOESTERASE"/>
    <property type="match status" value="1"/>
</dbReference>
<organism evidence="4 5">
    <name type="scientific">Kitasatospora aburaviensis</name>
    <dbReference type="NCBI Taxonomy" id="67265"/>
    <lineage>
        <taxon>Bacteria</taxon>
        <taxon>Bacillati</taxon>
        <taxon>Actinomycetota</taxon>
        <taxon>Actinomycetes</taxon>
        <taxon>Kitasatosporales</taxon>
        <taxon>Streptomycetaceae</taxon>
        <taxon>Kitasatospora</taxon>
    </lineage>
</organism>